<feature type="domain" description="VanZ-like" evidence="2">
    <location>
        <begin position="4"/>
        <end position="111"/>
    </location>
</feature>
<dbReference type="EMBL" id="JACJHX010000013">
    <property type="protein sequence ID" value="MBA9028312.1"/>
    <property type="molecule type" value="Genomic_DNA"/>
</dbReference>
<feature type="transmembrane region" description="Helical" evidence="1">
    <location>
        <begin position="55"/>
        <end position="83"/>
    </location>
</feature>
<keyword evidence="1" id="KW-1133">Transmembrane helix</keyword>
<dbReference type="InterPro" id="IPR053150">
    <property type="entry name" value="Teicoplanin_resist-assoc"/>
</dbReference>
<dbReference type="InterPro" id="IPR006976">
    <property type="entry name" value="VanZ-like"/>
</dbReference>
<dbReference type="PANTHER" id="PTHR36834:SF2">
    <property type="entry name" value="MEMBRANE PROTEIN"/>
    <property type="match status" value="1"/>
</dbReference>
<name>A0ABR6CTE5_9BACI</name>
<dbReference type="Pfam" id="PF04892">
    <property type="entry name" value="VanZ"/>
    <property type="match status" value="1"/>
</dbReference>
<dbReference type="PANTHER" id="PTHR36834">
    <property type="entry name" value="MEMBRANE PROTEIN-RELATED"/>
    <property type="match status" value="1"/>
</dbReference>
<proteinExistence type="predicted"/>
<feature type="transmembrane region" description="Helical" evidence="1">
    <location>
        <begin position="95"/>
        <end position="112"/>
    </location>
</feature>
<evidence type="ECO:0000313" key="3">
    <source>
        <dbReference type="EMBL" id="MBA9028312.1"/>
    </source>
</evidence>
<reference evidence="3 4" key="1">
    <citation type="submission" date="2020-08" db="EMBL/GenBank/DDBJ databases">
        <title>Genomic Encyclopedia of Type Strains, Phase IV (KMG-IV): sequencing the most valuable type-strain genomes for metagenomic binning, comparative biology and taxonomic classification.</title>
        <authorList>
            <person name="Goeker M."/>
        </authorList>
    </citation>
    <scope>NUCLEOTIDE SEQUENCE [LARGE SCALE GENOMIC DNA]</scope>
    <source>
        <strain evidence="3 4">DSM 105481</strain>
    </source>
</reference>
<dbReference type="Proteomes" id="UP000626697">
    <property type="component" value="Unassembled WGS sequence"/>
</dbReference>
<keyword evidence="4" id="KW-1185">Reference proteome</keyword>
<protein>
    <submittedName>
        <fullName evidence="3">Glycopeptide antibiotics resistance protein</fullName>
    </submittedName>
</protein>
<comment type="caution">
    <text evidence="3">The sequence shown here is derived from an EMBL/GenBank/DDBJ whole genome shotgun (WGS) entry which is preliminary data.</text>
</comment>
<keyword evidence="1" id="KW-0472">Membrane</keyword>
<evidence type="ECO:0000259" key="2">
    <source>
        <dbReference type="Pfam" id="PF04892"/>
    </source>
</evidence>
<evidence type="ECO:0000313" key="4">
    <source>
        <dbReference type="Proteomes" id="UP000626697"/>
    </source>
</evidence>
<accession>A0ABR6CTE5</accession>
<organism evidence="3 4">
    <name type="scientific">Peribacillus huizhouensis</name>
    <dbReference type="NCBI Taxonomy" id="1501239"/>
    <lineage>
        <taxon>Bacteria</taxon>
        <taxon>Bacillati</taxon>
        <taxon>Bacillota</taxon>
        <taxon>Bacilli</taxon>
        <taxon>Bacillales</taxon>
        <taxon>Bacillaceae</taxon>
        <taxon>Peribacillus</taxon>
    </lineage>
</organism>
<sequence length="124" mass="13913">MNMERINLIPFKTIINDLVTVAAPVTIIQTLAKLLLLTLAFAMLSLGIIVNKYRVVLTIFLTTLFIETYQLLDNFIVSGYVYSEGGSRAIDIDEILLNTMAGLIGIVLFIIYKKLFLQNSLLKN</sequence>
<evidence type="ECO:0000256" key="1">
    <source>
        <dbReference type="SAM" id="Phobius"/>
    </source>
</evidence>
<dbReference type="RefSeq" id="WP_182503455.1">
    <property type="nucleotide sequence ID" value="NZ_JACJHX010000013.1"/>
</dbReference>
<gene>
    <name evidence="3" type="ORF">HNP81_003632</name>
</gene>
<feature type="transmembrane region" description="Helical" evidence="1">
    <location>
        <begin position="21"/>
        <end position="49"/>
    </location>
</feature>
<keyword evidence="1" id="KW-0812">Transmembrane</keyword>